<keyword evidence="4" id="KW-1003">Cell membrane</keyword>
<evidence type="ECO:0000256" key="5">
    <source>
        <dbReference type="ARBA" id="ARBA00022692"/>
    </source>
</evidence>
<evidence type="ECO:0000256" key="4">
    <source>
        <dbReference type="ARBA" id="ARBA00022475"/>
    </source>
</evidence>
<dbReference type="FunFam" id="1.10.3470.10:FF:000001">
    <property type="entry name" value="Vitamin B12 ABC transporter permease BtuC"/>
    <property type="match status" value="1"/>
</dbReference>
<keyword evidence="10" id="KW-1185">Reference proteome</keyword>
<evidence type="ECO:0000256" key="2">
    <source>
        <dbReference type="ARBA" id="ARBA00007935"/>
    </source>
</evidence>
<dbReference type="EMBL" id="CP048630">
    <property type="protein sequence ID" value="QIB35561.1"/>
    <property type="molecule type" value="Genomic_DNA"/>
</dbReference>
<gene>
    <name evidence="9" type="ORF">G3A50_19005</name>
</gene>
<feature type="transmembrane region" description="Helical" evidence="8">
    <location>
        <begin position="186"/>
        <end position="207"/>
    </location>
</feature>
<keyword evidence="5 8" id="KW-0812">Transmembrane</keyword>
<dbReference type="GO" id="GO:0022857">
    <property type="term" value="F:transmembrane transporter activity"/>
    <property type="evidence" value="ECO:0007669"/>
    <property type="project" value="InterPro"/>
</dbReference>
<comment type="subcellular location">
    <subcellularLocation>
        <location evidence="1">Cell membrane</location>
        <topology evidence="1">Multi-pass membrane protein</topology>
    </subcellularLocation>
</comment>
<dbReference type="RefSeq" id="WP_163076701.1">
    <property type="nucleotide sequence ID" value="NZ_CP048630.1"/>
</dbReference>
<feature type="transmembrane region" description="Helical" evidence="8">
    <location>
        <begin position="27"/>
        <end position="48"/>
    </location>
</feature>
<evidence type="ECO:0000313" key="9">
    <source>
        <dbReference type="EMBL" id="QIB35561.1"/>
    </source>
</evidence>
<dbReference type="PANTHER" id="PTHR30472">
    <property type="entry name" value="FERRIC ENTEROBACTIN TRANSPORT SYSTEM PERMEASE PROTEIN"/>
    <property type="match status" value="1"/>
</dbReference>
<dbReference type="PANTHER" id="PTHR30472:SF25">
    <property type="entry name" value="ABC TRANSPORTER PERMEASE PROTEIN MJ0876-RELATED"/>
    <property type="match status" value="1"/>
</dbReference>
<evidence type="ECO:0000256" key="8">
    <source>
        <dbReference type="SAM" id="Phobius"/>
    </source>
</evidence>
<dbReference type="Gene3D" id="1.10.3470.10">
    <property type="entry name" value="ABC transporter involved in vitamin B12 uptake, BtuC"/>
    <property type="match status" value="1"/>
</dbReference>
<protein>
    <submittedName>
        <fullName evidence="9">Iron ABC transporter permease</fullName>
    </submittedName>
</protein>
<dbReference type="GO" id="GO:0005886">
    <property type="term" value="C:plasma membrane"/>
    <property type="evidence" value="ECO:0007669"/>
    <property type="project" value="UniProtKB-SubCell"/>
</dbReference>
<evidence type="ECO:0000313" key="10">
    <source>
        <dbReference type="Proteomes" id="UP000464751"/>
    </source>
</evidence>
<comment type="similarity">
    <text evidence="2">Belongs to the binding-protein-dependent transport system permease family. FecCD subfamily.</text>
</comment>
<keyword evidence="6 8" id="KW-1133">Transmembrane helix</keyword>
<feature type="transmembrane region" description="Helical" evidence="8">
    <location>
        <begin position="275"/>
        <end position="304"/>
    </location>
</feature>
<feature type="transmembrane region" description="Helical" evidence="8">
    <location>
        <begin position="92"/>
        <end position="112"/>
    </location>
</feature>
<dbReference type="InterPro" id="IPR037294">
    <property type="entry name" value="ABC_BtuC-like"/>
</dbReference>
<keyword evidence="7 8" id="KW-0472">Membrane</keyword>
<evidence type="ECO:0000256" key="3">
    <source>
        <dbReference type="ARBA" id="ARBA00022448"/>
    </source>
</evidence>
<proteinExistence type="inferred from homology"/>
<dbReference type="KEGG" id="apra:G3A50_19005"/>
<sequence length="371" mass="37838">MDQRPGRPVSETALHHGTATKPRLTRAALGMALCATLLVVACLASLAIGPVRVPPRQVVTILLDALVGQRSASGAALRETVIVLDIRLPRTLLGLLVGSGIATAGAVMQGIFRNPLADPGLIGVSNGAALAAVIWIVLGAHVADLLPPMLADAGLPLVSFLGALFATVTLYLIATYQGRTSVPTMLFAGIAIGALASAGTGIMIFMASDQQLRDFTFWSFGSLGGATWRKVLAALPFMLFLALIASRLGRPLDALALGEAEAFHVGVDVQRTKRVAIAGIAAGAGAAVAVAGVIGFIGLVVPHLVRLALGPAHRTLLPATALLGGALLLGADVIARTIASPAELPLGVVTAALGAPFFIGLLMRRRGALFG</sequence>
<dbReference type="InterPro" id="IPR000522">
    <property type="entry name" value="ABC_transptr_permease_BtuC"/>
</dbReference>
<evidence type="ECO:0000256" key="1">
    <source>
        <dbReference type="ARBA" id="ARBA00004651"/>
    </source>
</evidence>
<organism evidence="9 10">
    <name type="scientific">Ancylobacter pratisalsi</name>
    <dbReference type="NCBI Taxonomy" id="1745854"/>
    <lineage>
        <taxon>Bacteria</taxon>
        <taxon>Pseudomonadati</taxon>
        <taxon>Pseudomonadota</taxon>
        <taxon>Alphaproteobacteria</taxon>
        <taxon>Hyphomicrobiales</taxon>
        <taxon>Xanthobacteraceae</taxon>
        <taxon>Ancylobacter</taxon>
    </lineage>
</organism>
<accession>A0A6P1YRZ0</accession>
<evidence type="ECO:0000256" key="7">
    <source>
        <dbReference type="ARBA" id="ARBA00023136"/>
    </source>
</evidence>
<evidence type="ECO:0000256" key="6">
    <source>
        <dbReference type="ARBA" id="ARBA00022989"/>
    </source>
</evidence>
<feature type="transmembrane region" description="Helical" evidence="8">
    <location>
        <begin position="316"/>
        <end position="338"/>
    </location>
</feature>
<dbReference type="Pfam" id="PF01032">
    <property type="entry name" value="FecCD"/>
    <property type="match status" value="1"/>
</dbReference>
<dbReference type="AlphaFoldDB" id="A0A6P1YRZ0"/>
<feature type="transmembrane region" description="Helical" evidence="8">
    <location>
        <begin position="155"/>
        <end position="174"/>
    </location>
</feature>
<dbReference type="SUPFAM" id="SSF81345">
    <property type="entry name" value="ABC transporter involved in vitamin B12 uptake, BtuC"/>
    <property type="match status" value="1"/>
</dbReference>
<dbReference type="GO" id="GO:0033214">
    <property type="term" value="P:siderophore-iron import into cell"/>
    <property type="evidence" value="ECO:0007669"/>
    <property type="project" value="TreeGrafter"/>
</dbReference>
<dbReference type="Proteomes" id="UP000464751">
    <property type="component" value="Chromosome"/>
</dbReference>
<dbReference type="CDD" id="cd06550">
    <property type="entry name" value="TM_ABC_iron-siderophores_like"/>
    <property type="match status" value="1"/>
</dbReference>
<reference evidence="9 10" key="1">
    <citation type="submission" date="2020-02" db="EMBL/GenBank/DDBJ databases">
        <authorList>
            <person name="Li G."/>
        </authorList>
    </citation>
    <scope>NUCLEOTIDE SEQUENCE [LARGE SCALE GENOMIC DNA]</scope>
    <source>
        <strain evidence="9 10">DSM 102029</strain>
    </source>
</reference>
<feature type="transmembrane region" description="Helical" evidence="8">
    <location>
        <begin position="344"/>
        <end position="363"/>
    </location>
</feature>
<keyword evidence="3" id="KW-0813">Transport</keyword>
<feature type="transmembrane region" description="Helical" evidence="8">
    <location>
        <begin position="228"/>
        <end position="248"/>
    </location>
</feature>
<feature type="transmembrane region" description="Helical" evidence="8">
    <location>
        <begin position="124"/>
        <end position="143"/>
    </location>
</feature>
<name>A0A6P1YRZ0_9HYPH</name>